<dbReference type="Proteomes" id="UP001497623">
    <property type="component" value="Unassembled WGS sequence"/>
</dbReference>
<feature type="domain" description="Ig-like" evidence="2">
    <location>
        <begin position="1"/>
        <end position="104"/>
    </location>
</feature>
<keyword evidence="1" id="KW-1015">Disulfide bond</keyword>
<dbReference type="Pfam" id="PF08205">
    <property type="entry name" value="C2-set_2"/>
    <property type="match status" value="1"/>
</dbReference>
<dbReference type="PANTHER" id="PTHR21261:SF15">
    <property type="entry name" value="BEATEN PATH IIIA, ISOFORM D-RELATED"/>
    <property type="match status" value="1"/>
</dbReference>
<dbReference type="PANTHER" id="PTHR21261">
    <property type="entry name" value="BEAT PROTEIN"/>
    <property type="match status" value="1"/>
</dbReference>
<name>A0AAV2QP34_MEGNR</name>
<evidence type="ECO:0000259" key="2">
    <source>
        <dbReference type="PROSITE" id="PS50835"/>
    </source>
</evidence>
<dbReference type="InterPro" id="IPR013162">
    <property type="entry name" value="CD80_C2-set"/>
</dbReference>
<feature type="non-terminal residue" evidence="3">
    <location>
        <position position="1"/>
    </location>
</feature>
<sequence length="222" mass="25294">ITRLVVPDRVNRGTGVTLECEYDLSSQTLYSIKWYRDDREFFGFIPSQTPHKQVHQLPGIQIDMSLSTGPAVHLNEVDLDSGGQYKCEVISESPHYHTADRSADMLVVEIPEEKPTIEGTQHQYHIGDRANLVCISAKSKPPAELIWYINDKEAPENYLERLPSIDHDDGLTQTHLGLRFTVTRTQFKHGEMTLRCSARISSLYYKTQQHSVDGELTYHVPV</sequence>
<evidence type="ECO:0000313" key="3">
    <source>
        <dbReference type="EMBL" id="CAL4094341.1"/>
    </source>
</evidence>
<feature type="non-terminal residue" evidence="3">
    <location>
        <position position="222"/>
    </location>
</feature>
<keyword evidence="4" id="KW-1185">Reference proteome</keyword>
<dbReference type="AlphaFoldDB" id="A0AAV2QP34"/>
<reference evidence="3 4" key="1">
    <citation type="submission" date="2024-05" db="EMBL/GenBank/DDBJ databases">
        <authorList>
            <person name="Wallberg A."/>
        </authorList>
    </citation>
    <scope>NUCLEOTIDE SEQUENCE [LARGE SCALE GENOMIC DNA]</scope>
</reference>
<organism evidence="3 4">
    <name type="scientific">Meganyctiphanes norvegica</name>
    <name type="common">Northern krill</name>
    <name type="synonym">Thysanopoda norvegica</name>
    <dbReference type="NCBI Taxonomy" id="48144"/>
    <lineage>
        <taxon>Eukaryota</taxon>
        <taxon>Metazoa</taxon>
        <taxon>Ecdysozoa</taxon>
        <taxon>Arthropoda</taxon>
        <taxon>Crustacea</taxon>
        <taxon>Multicrustacea</taxon>
        <taxon>Malacostraca</taxon>
        <taxon>Eumalacostraca</taxon>
        <taxon>Eucarida</taxon>
        <taxon>Euphausiacea</taxon>
        <taxon>Euphausiidae</taxon>
        <taxon>Meganyctiphanes</taxon>
    </lineage>
</organism>
<dbReference type="InterPro" id="IPR013783">
    <property type="entry name" value="Ig-like_fold"/>
</dbReference>
<dbReference type="InterPro" id="IPR007110">
    <property type="entry name" value="Ig-like_dom"/>
</dbReference>
<dbReference type="PROSITE" id="PS50835">
    <property type="entry name" value="IG_LIKE"/>
    <property type="match status" value="1"/>
</dbReference>
<dbReference type="SUPFAM" id="SSF48726">
    <property type="entry name" value="Immunoglobulin"/>
    <property type="match status" value="2"/>
</dbReference>
<dbReference type="InterPro" id="IPR036179">
    <property type="entry name" value="Ig-like_dom_sf"/>
</dbReference>
<proteinExistence type="predicted"/>
<dbReference type="FunFam" id="2.60.40.10:FF:000437">
    <property type="entry name" value="Beat-IIIc, isoform A"/>
    <property type="match status" value="1"/>
</dbReference>
<dbReference type="EMBL" id="CAXKWB010009336">
    <property type="protein sequence ID" value="CAL4094341.1"/>
    <property type="molecule type" value="Genomic_DNA"/>
</dbReference>
<dbReference type="Gene3D" id="2.60.40.10">
    <property type="entry name" value="Immunoglobulins"/>
    <property type="match status" value="2"/>
</dbReference>
<accession>A0AAV2QP34</accession>
<evidence type="ECO:0000313" key="4">
    <source>
        <dbReference type="Proteomes" id="UP001497623"/>
    </source>
</evidence>
<protein>
    <recommendedName>
        <fullName evidence="2">Ig-like domain-containing protein</fullName>
    </recommendedName>
</protein>
<evidence type="ECO:0000256" key="1">
    <source>
        <dbReference type="ARBA" id="ARBA00023157"/>
    </source>
</evidence>
<gene>
    <name evidence="3" type="ORF">MNOR_LOCUS15127</name>
</gene>
<comment type="caution">
    <text evidence="3">The sequence shown here is derived from an EMBL/GenBank/DDBJ whole genome shotgun (WGS) entry which is preliminary data.</text>
</comment>